<feature type="compositionally biased region" description="Polar residues" evidence="1">
    <location>
        <begin position="49"/>
        <end position="59"/>
    </location>
</feature>
<name>A0AAN6JNT2_9BASI</name>
<dbReference type="AlphaFoldDB" id="A0AAN6JNT2"/>
<organism evidence="2 3">
    <name type="scientific">Tilletia horrida</name>
    <dbReference type="NCBI Taxonomy" id="155126"/>
    <lineage>
        <taxon>Eukaryota</taxon>
        <taxon>Fungi</taxon>
        <taxon>Dikarya</taxon>
        <taxon>Basidiomycota</taxon>
        <taxon>Ustilaginomycotina</taxon>
        <taxon>Exobasidiomycetes</taxon>
        <taxon>Tilletiales</taxon>
        <taxon>Tilletiaceae</taxon>
        <taxon>Tilletia</taxon>
    </lineage>
</organism>
<gene>
    <name evidence="2" type="ORF">OC846_006265</name>
</gene>
<proteinExistence type="predicted"/>
<reference evidence="2" key="1">
    <citation type="journal article" date="2023" name="PhytoFront">
        <title>Draft Genome Resources of Seven Strains of Tilletia horrida, Causal Agent of Kernel Smut of Rice.</title>
        <authorList>
            <person name="Khanal S."/>
            <person name="Antony Babu S."/>
            <person name="Zhou X.G."/>
        </authorList>
    </citation>
    <scope>NUCLEOTIDE SEQUENCE</scope>
    <source>
        <strain evidence="2">TX6</strain>
    </source>
</reference>
<protein>
    <submittedName>
        <fullName evidence="2">Uncharacterized protein</fullName>
    </submittedName>
</protein>
<feature type="region of interest" description="Disordered" evidence="1">
    <location>
        <begin position="262"/>
        <end position="298"/>
    </location>
</feature>
<sequence length="398" mass="41560">MSKRSHQESEQRAWEQWEEDRQPDWWQEEGWEHAQRGRWEADAPRQAASDATTHTTGRTLQPARAGIEGIDSGGLCPNPGALTPPYLTTTTSAGVGLFGTQRSQASAAGAAGTSDHAMMGTAGIVLSTPMARTRPTHTGGSPGFSFGASNNNAAKPGNLFGQTFGTPAPATESFGVGATSSAATGQTSPSFSFGNTAASTSAPSAFGVVGQAPPAAGSHPPGHLRGLLNGGVNMEASSSQLVTGMLGAFGPHAFNAVEQASEMGDDNDDSYEDGAVGLEEPDTASAKSNPTAHIDGVGSITASERPGIYPDRGRVLIRNFFSRATQQQWDQAAEIANTGETTIGANCPMCWNGVREPLRALCPPRKPTSTPMLQHTTKIENGFINADSVRRHFSRAVI</sequence>
<evidence type="ECO:0000256" key="1">
    <source>
        <dbReference type="SAM" id="MobiDB-lite"/>
    </source>
</evidence>
<feature type="compositionally biased region" description="Basic and acidic residues" evidence="1">
    <location>
        <begin position="1"/>
        <end position="23"/>
    </location>
</feature>
<keyword evidence="3" id="KW-1185">Reference proteome</keyword>
<evidence type="ECO:0000313" key="3">
    <source>
        <dbReference type="Proteomes" id="UP001176517"/>
    </source>
</evidence>
<evidence type="ECO:0000313" key="2">
    <source>
        <dbReference type="EMBL" id="KAK0543852.1"/>
    </source>
</evidence>
<dbReference type="EMBL" id="JAPDMZ010000321">
    <property type="protein sequence ID" value="KAK0543852.1"/>
    <property type="molecule type" value="Genomic_DNA"/>
</dbReference>
<dbReference type="Proteomes" id="UP001176517">
    <property type="component" value="Unassembled WGS sequence"/>
</dbReference>
<feature type="compositionally biased region" description="Basic and acidic residues" evidence="1">
    <location>
        <begin position="30"/>
        <end position="43"/>
    </location>
</feature>
<feature type="region of interest" description="Disordered" evidence="1">
    <location>
        <begin position="1"/>
        <end position="62"/>
    </location>
</feature>
<accession>A0AAN6JNT2</accession>
<feature type="compositionally biased region" description="Acidic residues" evidence="1">
    <location>
        <begin position="263"/>
        <end position="272"/>
    </location>
</feature>
<comment type="caution">
    <text evidence="2">The sequence shown here is derived from an EMBL/GenBank/DDBJ whole genome shotgun (WGS) entry which is preliminary data.</text>
</comment>